<reference evidence="10" key="1">
    <citation type="submission" date="2014-03" db="EMBL/GenBank/DDBJ databases">
        <authorList>
            <person name="Casaregola S."/>
        </authorList>
    </citation>
    <scope>NUCLEOTIDE SEQUENCE [LARGE SCALE GENOMIC DNA]</scope>
    <source>
        <strain evidence="10">CLIB 918</strain>
    </source>
</reference>
<evidence type="ECO:0000256" key="6">
    <source>
        <dbReference type="ARBA" id="ARBA00023136"/>
    </source>
</evidence>
<protein>
    <recommendedName>
        <fullName evidence="9">Cas1p 10 TM acyl transferase domain-containing protein</fullName>
    </recommendedName>
</protein>
<dbReference type="EMBL" id="CCBN010000009">
    <property type="protein sequence ID" value="CDO55008.1"/>
    <property type="molecule type" value="Genomic_DNA"/>
</dbReference>
<feature type="transmembrane region" description="Helical" evidence="8">
    <location>
        <begin position="378"/>
        <end position="398"/>
    </location>
</feature>
<evidence type="ECO:0000256" key="7">
    <source>
        <dbReference type="ARBA" id="ARBA00023180"/>
    </source>
</evidence>
<evidence type="ECO:0000256" key="8">
    <source>
        <dbReference type="SAM" id="Phobius"/>
    </source>
</evidence>
<keyword evidence="6 8" id="KW-0472">Membrane</keyword>
<name>A0A0J9XCN4_GEOCN</name>
<feature type="transmembrane region" description="Helical" evidence="8">
    <location>
        <begin position="311"/>
        <end position="334"/>
    </location>
</feature>
<organism evidence="10 11">
    <name type="scientific">Geotrichum candidum</name>
    <name type="common">Oospora lactis</name>
    <name type="synonym">Dipodascus geotrichum</name>
    <dbReference type="NCBI Taxonomy" id="1173061"/>
    <lineage>
        <taxon>Eukaryota</taxon>
        <taxon>Fungi</taxon>
        <taxon>Dikarya</taxon>
        <taxon>Ascomycota</taxon>
        <taxon>Saccharomycotina</taxon>
        <taxon>Dipodascomycetes</taxon>
        <taxon>Dipodascales</taxon>
        <taxon>Dipodascaceae</taxon>
        <taxon>Geotrichum</taxon>
    </lineage>
</organism>
<dbReference type="PANTHER" id="PTHR13533">
    <property type="entry name" value="N-ACETYLNEURAMINATE 9-O-ACETYLTRANSFERASE"/>
    <property type="match status" value="1"/>
</dbReference>
<gene>
    <name evidence="10" type="ORF">BN980_GECA09s02661g</name>
</gene>
<feature type="transmembrane region" description="Helical" evidence="8">
    <location>
        <begin position="570"/>
        <end position="593"/>
    </location>
</feature>
<dbReference type="GO" id="GO:0016740">
    <property type="term" value="F:transferase activity"/>
    <property type="evidence" value="ECO:0007669"/>
    <property type="project" value="UniProtKB-KW"/>
</dbReference>
<evidence type="ECO:0000256" key="3">
    <source>
        <dbReference type="ARBA" id="ARBA00022679"/>
    </source>
</evidence>
<dbReference type="InterPro" id="IPR012419">
    <property type="entry name" value="Cas1_AcylTrans_dom"/>
</dbReference>
<feature type="transmembrane region" description="Helical" evidence="8">
    <location>
        <begin position="719"/>
        <end position="737"/>
    </location>
</feature>
<keyword evidence="3" id="KW-0808">Transferase</keyword>
<sequence>MVFPSVHWHSNALKSNLWVLALFFGLIIALIRHDFLLPEATDPYHCKSITKSGTWLERDAKLNNWQAPDCMLHHYQSKDVGTCLKGQRVLFIGDSTARQVFYGAMRTIDSELKDDLSMDKSPHIVKNLNGVSFESYWDPFMNQAGFTELKNTTINNQTIAAVYVSYGMRFLLDLDEANAPKEFRKNLKKVRDVLTANTTFNFGTAMISPIIVPHKKKLTGNRKKLTKDRVEKFNSYLEEEFSGSKVYLPSVFNQLPEGRDDSFDSTGIMFSPQLSNLQADVLLNIHCNTAISNHFPYGNTCCLKYPSPSGLWFFTIAALFVIPLGLVTYYFVNFDTASSGANAQRVKLHMALLGLCLGVGYCYLADRTQIFSKGNKNYQSSEFIFLSVVSVIAGLLSVKSSSDPKSTGFLNRHMTDEWKGWMQIAILIYHITGASKILPIYKVIRVLVASYLFMTGYGHAAFFTLKGDFGLKRVVSVLCRLNLLTVFLAYAMDNNYIFYYFSPLVTFWFGAIWITFRILPQYNSGLKSSLIKVFISGCCVYLFVKVPGPFETIFWFLKTFAAIDWNLTEWRFRVFLDIWAVHFGMVVSILTNNPELADFRAKLRQFRFIGVLAGFGLMFFYWAVASRYTIKTEYNQHNNYLALFPILGYVLVRNGSDFLCCRHSRFFGWFGKISLETFILQFHIWMAADTKGVLYILGMGIEQGGSYKEVIQSYGSRHLWNFILITVIFLLVSEQVANASGVITTWIVSPEKFSAAHAADDIEMQTRGSTTGASTQSLVGRNNGAVKRLGGKLGALLGNLMLDIRFRLIFILGALYLANIFW</sequence>
<proteinExistence type="inferred from homology"/>
<evidence type="ECO:0000313" key="11">
    <source>
        <dbReference type="Proteomes" id="UP000242525"/>
    </source>
</evidence>
<feature type="transmembrane region" description="Helical" evidence="8">
    <location>
        <begin position="346"/>
        <end position="366"/>
    </location>
</feature>
<feature type="transmembrane region" description="Helical" evidence="8">
    <location>
        <begin position="418"/>
        <end position="437"/>
    </location>
</feature>
<evidence type="ECO:0000256" key="1">
    <source>
        <dbReference type="ARBA" id="ARBA00004141"/>
    </source>
</evidence>
<comment type="similarity">
    <text evidence="2">Belongs to the PC-esterase family. CASD1 subfamily.</text>
</comment>
<feature type="transmembrane region" description="Helical" evidence="8">
    <location>
        <begin position="531"/>
        <end position="550"/>
    </location>
</feature>
<evidence type="ECO:0000259" key="9">
    <source>
        <dbReference type="Pfam" id="PF07779"/>
    </source>
</evidence>
<feature type="transmembrane region" description="Helical" evidence="8">
    <location>
        <begin position="12"/>
        <end position="31"/>
    </location>
</feature>
<dbReference type="Pfam" id="PF07779">
    <property type="entry name" value="Cas1_AcylT"/>
    <property type="match status" value="1"/>
</dbReference>
<keyword evidence="5 8" id="KW-1133">Transmembrane helix</keyword>
<keyword evidence="4 8" id="KW-0812">Transmembrane</keyword>
<dbReference type="GO" id="GO:0016020">
    <property type="term" value="C:membrane"/>
    <property type="evidence" value="ECO:0007669"/>
    <property type="project" value="UniProtKB-SubCell"/>
</dbReference>
<evidence type="ECO:0000256" key="2">
    <source>
        <dbReference type="ARBA" id="ARBA00010666"/>
    </source>
</evidence>
<feature type="transmembrane region" description="Helical" evidence="8">
    <location>
        <begin position="804"/>
        <end position="821"/>
    </location>
</feature>
<accession>A0A0J9XCN4</accession>
<keyword evidence="11" id="KW-1185">Reference proteome</keyword>
<feature type="transmembrane region" description="Helical" evidence="8">
    <location>
        <begin position="605"/>
        <end position="624"/>
    </location>
</feature>
<evidence type="ECO:0000256" key="4">
    <source>
        <dbReference type="ARBA" id="ARBA00022692"/>
    </source>
</evidence>
<feature type="domain" description="Cas1p 10 TM acyl transferase" evidence="9">
    <location>
        <begin position="342"/>
        <end position="754"/>
    </location>
</feature>
<comment type="caution">
    <text evidence="10">The sequence shown here is derived from an EMBL/GenBank/DDBJ whole genome shotgun (WGS) entry which is preliminary data.</text>
</comment>
<dbReference type="PANTHER" id="PTHR13533:SF1">
    <property type="entry name" value="N-ACETYLNEURAMINATE 9-O-ACETYLTRANSFERASE"/>
    <property type="match status" value="1"/>
</dbReference>
<dbReference type="AlphaFoldDB" id="A0A0J9XCN4"/>
<dbReference type="GO" id="GO:0005975">
    <property type="term" value="P:carbohydrate metabolic process"/>
    <property type="evidence" value="ECO:0007669"/>
    <property type="project" value="UniProtKB-ARBA"/>
</dbReference>
<feature type="transmembrane region" description="Helical" evidence="8">
    <location>
        <begin position="474"/>
        <end position="491"/>
    </location>
</feature>
<feature type="transmembrane region" description="Helical" evidence="8">
    <location>
        <begin position="443"/>
        <end position="462"/>
    </location>
</feature>
<dbReference type="OrthoDB" id="1932925at2759"/>
<evidence type="ECO:0000256" key="5">
    <source>
        <dbReference type="ARBA" id="ARBA00022989"/>
    </source>
</evidence>
<dbReference type="GO" id="GO:0005794">
    <property type="term" value="C:Golgi apparatus"/>
    <property type="evidence" value="ECO:0007669"/>
    <property type="project" value="UniProtKB-ARBA"/>
</dbReference>
<keyword evidence="7" id="KW-0325">Glycoprotein</keyword>
<feature type="transmembrane region" description="Helical" evidence="8">
    <location>
        <begin position="497"/>
        <end position="519"/>
    </location>
</feature>
<evidence type="ECO:0000313" key="10">
    <source>
        <dbReference type="EMBL" id="CDO55008.1"/>
    </source>
</evidence>
<dbReference type="Proteomes" id="UP000242525">
    <property type="component" value="Unassembled WGS sequence"/>
</dbReference>
<comment type="subcellular location">
    <subcellularLocation>
        <location evidence="1">Membrane</location>
        <topology evidence="1">Multi-pass membrane protein</topology>
    </subcellularLocation>
</comment>